<name>A0A3N2H1U8_9PSEU</name>
<evidence type="ECO:0000313" key="1">
    <source>
        <dbReference type="EMBL" id="ROS42369.1"/>
    </source>
</evidence>
<proteinExistence type="predicted"/>
<gene>
    <name evidence="1" type="ORF">EDD35_4756</name>
</gene>
<keyword evidence="2" id="KW-1185">Reference proteome</keyword>
<reference evidence="1 2" key="1">
    <citation type="submission" date="2018-11" db="EMBL/GenBank/DDBJ databases">
        <title>Sequencing the genomes of 1000 actinobacteria strains.</title>
        <authorList>
            <person name="Klenk H.-P."/>
        </authorList>
    </citation>
    <scope>NUCLEOTIDE SEQUENCE [LARGE SCALE GENOMIC DNA]</scope>
    <source>
        <strain evidence="1 2">DSM 44348</strain>
    </source>
</reference>
<organism evidence="1 2">
    <name type="scientific">Amycolatopsis thermoflava</name>
    <dbReference type="NCBI Taxonomy" id="84480"/>
    <lineage>
        <taxon>Bacteria</taxon>
        <taxon>Bacillati</taxon>
        <taxon>Actinomycetota</taxon>
        <taxon>Actinomycetes</taxon>
        <taxon>Pseudonocardiales</taxon>
        <taxon>Pseudonocardiaceae</taxon>
        <taxon>Amycolatopsis</taxon>
        <taxon>Amycolatopsis methanolica group</taxon>
    </lineage>
</organism>
<dbReference type="GeneID" id="301846074"/>
<dbReference type="Pfam" id="PF11387">
    <property type="entry name" value="DUF2795"/>
    <property type="match status" value="1"/>
</dbReference>
<dbReference type="InterPro" id="IPR021527">
    <property type="entry name" value="DUF2795"/>
</dbReference>
<dbReference type="Proteomes" id="UP000274843">
    <property type="component" value="Unassembled WGS sequence"/>
</dbReference>
<protein>
    <submittedName>
        <fullName evidence="1">Uncharacterized protein DUF2795</fullName>
    </submittedName>
</protein>
<dbReference type="AlphaFoldDB" id="A0A3N2H1U8"/>
<comment type="caution">
    <text evidence="1">The sequence shown here is derived from an EMBL/GenBank/DDBJ whole genome shotgun (WGS) entry which is preliminary data.</text>
</comment>
<evidence type="ECO:0000313" key="2">
    <source>
        <dbReference type="Proteomes" id="UP000274843"/>
    </source>
</evidence>
<dbReference type="EMBL" id="RKHY01000001">
    <property type="protein sequence ID" value="ROS42369.1"/>
    <property type="molecule type" value="Genomic_DNA"/>
</dbReference>
<sequence length="70" mass="7694">MNRTTTRESLEASLQDLDFPAEKPQILECAERNGADDDTVAALRAIPPVGYGSWTELISAVRVESDDDRS</sequence>
<accession>A0A3N2H1U8</accession>
<dbReference type="RefSeq" id="WP_051362917.1">
    <property type="nucleotide sequence ID" value="NZ_CBDRBK010000055.1"/>
</dbReference>